<dbReference type="EMBL" id="CP024985">
    <property type="protein sequence ID" value="ATZ26692.1"/>
    <property type="molecule type" value="Genomic_DNA"/>
</dbReference>
<gene>
    <name evidence="1" type="ORF">SLAV_24450</name>
</gene>
<dbReference type="KEGG" id="slx:SLAV_24450"/>
<protein>
    <submittedName>
        <fullName evidence="1">Uncharacterized protein</fullName>
    </submittedName>
</protein>
<dbReference type="AlphaFoldDB" id="A0A2K8PIY1"/>
<evidence type="ECO:0000313" key="1">
    <source>
        <dbReference type="EMBL" id="ATZ26692.1"/>
    </source>
</evidence>
<dbReference type="OrthoDB" id="4235047at2"/>
<proteinExistence type="predicted"/>
<evidence type="ECO:0000313" key="2">
    <source>
        <dbReference type="Proteomes" id="UP000231791"/>
    </source>
</evidence>
<sequence length="65" mass="7555">MRNERHDEPLSDVELELFFQYLHRYAIHDLDQWLHLRVGNADHPVYVTLSGTPAPAADPSAYLRP</sequence>
<name>A0A2K8PIY1_STRLA</name>
<dbReference type="GeneID" id="49385909"/>
<keyword evidence="2" id="KW-1185">Reference proteome</keyword>
<accession>A0A2K8PIY1</accession>
<organism evidence="1 2">
    <name type="scientific">Streptomyces lavendulae subsp. lavendulae</name>
    <dbReference type="NCBI Taxonomy" id="58340"/>
    <lineage>
        <taxon>Bacteria</taxon>
        <taxon>Bacillati</taxon>
        <taxon>Actinomycetota</taxon>
        <taxon>Actinomycetes</taxon>
        <taxon>Kitasatosporales</taxon>
        <taxon>Streptomycetaceae</taxon>
        <taxon>Streptomyces</taxon>
    </lineage>
</organism>
<dbReference type="Proteomes" id="UP000231791">
    <property type="component" value="Chromosome"/>
</dbReference>
<dbReference type="RefSeq" id="WP_030229628.1">
    <property type="nucleotide sequence ID" value="NZ_CP024985.1"/>
</dbReference>
<reference evidence="1 2" key="1">
    <citation type="submission" date="2017-11" db="EMBL/GenBank/DDBJ databases">
        <title>Complete genome sequence of Streptomyces lavendulae subsp. lavendulae CCM 3239 (formerly 'Streptomyces aureofaciens CCM 3239'), the producer of the angucycline-type antibiotic auricin.</title>
        <authorList>
            <person name="Busche T."/>
            <person name="Novakova R."/>
            <person name="Al'Dilaimi A."/>
            <person name="Homerova D."/>
            <person name="Feckova L."/>
            <person name="Rezuchova B."/>
            <person name="Mingyar E."/>
            <person name="Csolleiova D."/>
            <person name="Bekeova C."/>
            <person name="Winkler A."/>
            <person name="Sevcikova B."/>
            <person name="Kalinowski J."/>
            <person name="Kormanec J."/>
            <person name="Ruckert C."/>
        </authorList>
    </citation>
    <scope>NUCLEOTIDE SEQUENCE [LARGE SCALE GENOMIC DNA]</scope>
    <source>
        <strain evidence="1 2">CCM 3239</strain>
    </source>
</reference>